<accession>J3NXP1</accession>
<dbReference type="HOGENOM" id="CLU_1740616_0_0_1"/>
<dbReference type="AlphaFoldDB" id="J3NXP1"/>
<evidence type="ECO:0000313" key="4">
    <source>
        <dbReference type="Proteomes" id="UP000006039"/>
    </source>
</evidence>
<protein>
    <submittedName>
        <fullName evidence="2 3">Uncharacterized protein</fullName>
    </submittedName>
</protein>
<evidence type="ECO:0000313" key="2">
    <source>
        <dbReference type="EMBL" id="EJT76123.1"/>
    </source>
</evidence>
<feature type="region of interest" description="Disordered" evidence="1">
    <location>
        <begin position="49"/>
        <end position="69"/>
    </location>
</feature>
<reference evidence="2" key="3">
    <citation type="submission" date="2010-09" db="EMBL/GenBank/DDBJ databases">
        <title>Annotation of Gaeumannomyces graminis var. tritici R3-111a-1.</title>
        <authorList>
            <consortium name="The Broad Institute Genome Sequencing Platform"/>
            <person name="Ma L.-J."/>
            <person name="Dead R."/>
            <person name="Young S.K."/>
            <person name="Zeng Q."/>
            <person name="Gargeya S."/>
            <person name="Fitzgerald M."/>
            <person name="Haas B."/>
            <person name="Abouelleil A."/>
            <person name="Alvarado L."/>
            <person name="Arachchi H.M."/>
            <person name="Berlin A."/>
            <person name="Brown A."/>
            <person name="Chapman S.B."/>
            <person name="Chen Z."/>
            <person name="Dunbar C."/>
            <person name="Freedman E."/>
            <person name="Gearin G."/>
            <person name="Gellesch M."/>
            <person name="Goldberg J."/>
            <person name="Griggs A."/>
            <person name="Gujja S."/>
            <person name="Heiman D."/>
            <person name="Howarth C."/>
            <person name="Larson L."/>
            <person name="Lui A."/>
            <person name="MacDonald P.J.P."/>
            <person name="Mehta T."/>
            <person name="Montmayeur A."/>
            <person name="Murphy C."/>
            <person name="Neiman D."/>
            <person name="Pearson M."/>
            <person name="Priest M."/>
            <person name="Roberts A."/>
            <person name="Saif S."/>
            <person name="Shea T."/>
            <person name="Shenoy N."/>
            <person name="Sisk P."/>
            <person name="Stolte C."/>
            <person name="Sykes S."/>
            <person name="Yandava C."/>
            <person name="Wortman J."/>
            <person name="Nusbaum C."/>
            <person name="Birren B."/>
        </authorList>
    </citation>
    <scope>NUCLEOTIDE SEQUENCE</scope>
    <source>
        <strain evidence="2">R3-111a-1</strain>
    </source>
</reference>
<name>J3NXP1_GAET3</name>
<evidence type="ECO:0000313" key="3">
    <source>
        <dbReference type="EnsemblFungi" id="EJT76123"/>
    </source>
</evidence>
<dbReference type="EMBL" id="GL385397">
    <property type="protein sequence ID" value="EJT76123.1"/>
    <property type="molecule type" value="Genomic_DNA"/>
</dbReference>
<dbReference type="VEuPathDB" id="FungiDB:GGTG_06047"/>
<feature type="compositionally biased region" description="Basic and acidic residues" evidence="1">
    <location>
        <begin position="50"/>
        <end position="62"/>
    </location>
</feature>
<keyword evidence="4" id="KW-1185">Reference proteome</keyword>
<evidence type="ECO:0000256" key="1">
    <source>
        <dbReference type="SAM" id="MobiDB-lite"/>
    </source>
</evidence>
<dbReference type="Proteomes" id="UP000006039">
    <property type="component" value="Unassembled WGS sequence"/>
</dbReference>
<dbReference type="GeneID" id="20346505"/>
<proteinExistence type="predicted"/>
<reference evidence="3" key="4">
    <citation type="journal article" date="2015" name="G3 (Bethesda)">
        <title>Genome sequences of three phytopathogenic species of the Magnaporthaceae family of fungi.</title>
        <authorList>
            <person name="Okagaki L.H."/>
            <person name="Nunes C.C."/>
            <person name="Sailsbery J."/>
            <person name="Clay B."/>
            <person name="Brown D."/>
            <person name="John T."/>
            <person name="Oh Y."/>
            <person name="Young N."/>
            <person name="Fitzgerald M."/>
            <person name="Haas B.J."/>
            <person name="Zeng Q."/>
            <person name="Young S."/>
            <person name="Adiconis X."/>
            <person name="Fan L."/>
            <person name="Levin J.Z."/>
            <person name="Mitchell T.K."/>
            <person name="Okubara P.A."/>
            <person name="Farman M.L."/>
            <person name="Kohn L.M."/>
            <person name="Birren B."/>
            <person name="Ma L.-J."/>
            <person name="Dean R.A."/>
        </authorList>
    </citation>
    <scope>NUCLEOTIDE SEQUENCE</scope>
    <source>
        <strain evidence="3">R3-111a-1</strain>
    </source>
</reference>
<feature type="region of interest" description="Disordered" evidence="1">
    <location>
        <begin position="84"/>
        <end position="110"/>
    </location>
</feature>
<gene>
    <name evidence="3" type="primary">20346505</name>
    <name evidence="2" type="ORF">GGTG_06047</name>
</gene>
<organism evidence="2">
    <name type="scientific">Gaeumannomyces tritici (strain R3-111a-1)</name>
    <name type="common">Wheat and barley take-all root rot fungus</name>
    <name type="synonym">Gaeumannomyces graminis var. tritici</name>
    <dbReference type="NCBI Taxonomy" id="644352"/>
    <lineage>
        <taxon>Eukaryota</taxon>
        <taxon>Fungi</taxon>
        <taxon>Dikarya</taxon>
        <taxon>Ascomycota</taxon>
        <taxon>Pezizomycotina</taxon>
        <taxon>Sordariomycetes</taxon>
        <taxon>Sordariomycetidae</taxon>
        <taxon>Magnaporthales</taxon>
        <taxon>Magnaporthaceae</taxon>
        <taxon>Gaeumannomyces</taxon>
    </lineage>
</organism>
<dbReference type="RefSeq" id="XP_009222123.1">
    <property type="nucleotide sequence ID" value="XM_009223859.1"/>
</dbReference>
<dbReference type="OrthoDB" id="273010at2759"/>
<dbReference type="EnsemblFungi" id="EJT76123">
    <property type="protein sequence ID" value="EJT76123"/>
    <property type="gene ID" value="GGTG_06047"/>
</dbReference>
<reference evidence="4" key="1">
    <citation type="submission" date="2010-07" db="EMBL/GenBank/DDBJ databases">
        <title>The genome sequence of Gaeumannomyces graminis var. tritici strain R3-111a-1.</title>
        <authorList>
            <consortium name="The Broad Institute Genome Sequencing Platform"/>
            <person name="Ma L.-J."/>
            <person name="Dead R."/>
            <person name="Young S."/>
            <person name="Zeng Q."/>
            <person name="Koehrsen M."/>
            <person name="Alvarado L."/>
            <person name="Berlin A."/>
            <person name="Chapman S.B."/>
            <person name="Chen Z."/>
            <person name="Freedman E."/>
            <person name="Gellesch M."/>
            <person name="Goldberg J."/>
            <person name="Griggs A."/>
            <person name="Gujja S."/>
            <person name="Heilman E.R."/>
            <person name="Heiman D."/>
            <person name="Hepburn T."/>
            <person name="Howarth C."/>
            <person name="Jen D."/>
            <person name="Larson L."/>
            <person name="Mehta T."/>
            <person name="Neiman D."/>
            <person name="Pearson M."/>
            <person name="Roberts A."/>
            <person name="Saif S."/>
            <person name="Shea T."/>
            <person name="Shenoy N."/>
            <person name="Sisk P."/>
            <person name="Stolte C."/>
            <person name="Sykes S."/>
            <person name="Walk T."/>
            <person name="White J."/>
            <person name="Yandava C."/>
            <person name="Haas B."/>
            <person name="Nusbaum C."/>
            <person name="Birren B."/>
        </authorList>
    </citation>
    <scope>NUCLEOTIDE SEQUENCE [LARGE SCALE GENOMIC DNA]</scope>
    <source>
        <strain evidence="4">R3-111a-1</strain>
    </source>
</reference>
<reference evidence="2" key="2">
    <citation type="submission" date="2010-07" db="EMBL/GenBank/DDBJ databases">
        <authorList>
            <consortium name="The Broad Institute Genome Sequencing Platform"/>
            <consortium name="Broad Institute Genome Sequencing Center for Infectious Disease"/>
            <person name="Ma L.-J."/>
            <person name="Dead R."/>
            <person name="Young S."/>
            <person name="Zeng Q."/>
            <person name="Koehrsen M."/>
            <person name="Alvarado L."/>
            <person name="Berlin A."/>
            <person name="Chapman S.B."/>
            <person name="Chen Z."/>
            <person name="Freedman E."/>
            <person name="Gellesch M."/>
            <person name="Goldberg J."/>
            <person name="Griggs A."/>
            <person name="Gujja S."/>
            <person name="Heilman E.R."/>
            <person name="Heiman D."/>
            <person name="Hepburn T."/>
            <person name="Howarth C."/>
            <person name="Jen D."/>
            <person name="Larson L."/>
            <person name="Mehta T."/>
            <person name="Neiman D."/>
            <person name="Pearson M."/>
            <person name="Roberts A."/>
            <person name="Saif S."/>
            <person name="Shea T."/>
            <person name="Shenoy N."/>
            <person name="Sisk P."/>
            <person name="Stolte C."/>
            <person name="Sykes S."/>
            <person name="Walk T."/>
            <person name="White J."/>
            <person name="Yandava C."/>
            <person name="Haas B."/>
            <person name="Nusbaum C."/>
            <person name="Birren B."/>
        </authorList>
    </citation>
    <scope>NUCLEOTIDE SEQUENCE</scope>
    <source>
        <strain evidence="2">R3-111a-1</strain>
    </source>
</reference>
<reference evidence="3" key="5">
    <citation type="submission" date="2018-04" db="UniProtKB">
        <authorList>
            <consortium name="EnsemblFungi"/>
        </authorList>
    </citation>
    <scope>IDENTIFICATION</scope>
    <source>
        <strain evidence="3">R3-111a-1</strain>
    </source>
</reference>
<feature type="compositionally biased region" description="Basic and acidic residues" evidence="1">
    <location>
        <begin position="84"/>
        <end position="94"/>
    </location>
</feature>
<sequence length="150" mass="16168">MQVPEEQADVARWTVAPGLRDGSGADALERGATHPALFSTEYAHVGPLDHGYDGHASSKENARIPAQKHSVITRKPVGACNRDTRLAEGQDRQRAAQAPQRKSREPVSVVPTLTCRQEKRFGLADPKDAVAAATSLGYCDSRAVREVVLS</sequence>